<dbReference type="RefSeq" id="WP_131257754.1">
    <property type="nucleotide sequence ID" value="NZ_JBHSUS010000001.1"/>
</dbReference>
<proteinExistence type="predicted"/>
<dbReference type="CDD" id="cd12164">
    <property type="entry name" value="GDH_like_2"/>
    <property type="match status" value="1"/>
</dbReference>
<dbReference type="SUPFAM" id="SSF52283">
    <property type="entry name" value="Formate/glycerate dehydrogenase catalytic domain-like"/>
    <property type="match status" value="1"/>
</dbReference>
<dbReference type="PANTHER" id="PTHR43333:SF1">
    <property type="entry name" value="D-ISOMER SPECIFIC 2-HYDROXYACID DEHYDROGENASE NAD-BINDING DOMAIN-CONTAINING PROTEIN"/>
    <property type="match status" value="1"/>
</dbReference>
<sequence>MLAIARHDNRYQPWLNALTPHIPAAAVPDIQNPDEVTMLLCWKPDANVCARFPNLKAIYSMGAGVDFLLQDETIPDTVAIGRLVEPTLGQAMFEYALATTLYFTRDLHHYRRQQQQALWQPRRHSMMAKTSVGVMGLGEVGRVIAEGFSGNGFNVSGWSHTRKGIPNVSCFGATELEHFLPRCQVLINCLPLTPVTEGILERQLFAQLPQGAVLINVGRGPHLVEADLLSALASGQLSAAALDVFSQEPLPAGHPFWQHPDILITPHCASLTDINAVAAQIIENYHALMNNQPLKHLIDRQRGY</sequence>
<feature type="domain" description="D-isomer specific 2-hydroxyacid dehydrogenase NAD-binding" evidence="3">
    <location>
        <begin position="98"/>
        <end position="269"/>
    </location>
</feature>
<keyword evidence="1" id="KW-0560">Oxidoreductase</keyword>
<gene>
    <name evidence="4" type="ORF">ACFP85_15125</name>
</gene>
<dbReference type="PANTHER" id="PTHR43333">
    <property type="entry name" value="2-HACID_DH_C DOMAIN-CONTAINING PROTEIN"/>
    <property type="match status" value="1"/>
</dbReference>
<dbReference type="EMBL" id="JBHSUS010000001">
    <property type="protein sequence ID" value="MFC6441484.1"/>
    <property type="molecule type" value="Genomic_DNA"/>
</dbReference>
<accession>A0ABW1XRV5</accession>
<dbReference type="InterPro" id="IPR029753">
    <property type="entry name" value="D-isomer_DH_CS"/>
</dbReference>
<dbReference type="InterPro" id="IPR006140">
    <property type="entry name" value="D-isomer_DH_NAD-bd"/>
</dbReference>
<reference evidence="5" key="1">
    <citation type="journal article" date="2019" name="Int. J. Syst. Evol. Microbiol.">
        <title>The Global Catalogue of Microorganisms (GCM) 10K type strain sequencing project: providing services to taxonomists for standard genome sequencing and annotation.</title>
        <authorList>
            <consortium name="The Broad Institute Genomics Platform"/>
            <consortium name="The Broad Institute Genome Sequencing Center for Infectious Disease"/>
            <person name="Wu L."/>
            <person name="Ma J."/>
        </authorList>
    </citation>
    <scope>NUCLEOTIDE SEQUENCE [LARGE SCALE GENOMIC DNA]</scope>
    <source>
        <strain evidence="5">CGMCC 1.16031</strain>
    </source>
</reference>
<comment type="caution">
    <text evidence="4">The sequence shown here is derived from an EMBL/GenBank/DDBJ whole genome shotgun (WGS) entry which is preliminary data.</text>
</comment>
<dbReference type="SUPFAM" id="SSF51735">
    <property type="entry name" value="NAD(P)-binding Rossmann-fold domains"/>
    <property type="match status" value="1"/>
</dbReference>
<dbReference type="Pfam" id="PF02826">
    <property type="entry name" value="2-Hacid_dh_C"/>
    <property type="match status" value="1"/>
</dbReference>
<evidence type="ECO:0000313" key="5">
    <source>
        <dbReference type="Proteomes" id="UP001596364"/>
    </source>
</evidence>
<dbReference type="InterPro" id="IPR036291">
    <property type="entry name" value="NAD(P)-bd_dom_sf"/>
</dbReference>
<dbReference type="Proteomes" id="UP001596364">
    <property type="component" value="Unassembled WGS sequence"/>
</dbReference>
<dbReference type="Gene3D" id="3.40.50.720">
    <property type="entry name" value="NAD(P)-binding Rossmann-like Domain"/>
    <property type="match status" value="2"/>
</dbReference>
<keyword evidence="5" id="KW-1185">Reference proteome</keyword>
<evidence type="ECO:0000259" key="3">
    <source>
        <dbReference type="Pfam" id="PF02826"/>
    </source>
</evidence>
<protein>
    <submittedName>
        <fullName evidence="4">2-hydroxyacid dehydrogenase</fullName>
    </submittedName>
</protein>
<evidence type="ECO:0000256" key="2">
    <source>
        <dbReference type="ARBA" id="ARBA00023027"/>
    </source>
</evidence>
<evidence type="ECO:0000256" key="1">
    <source>
        <dbReference type="ARBA" id="ARBA00023002"/>
    </source>
</evidence>
<name>A0ABW1XRV5_9ALTE</name>
<keyword evidence="2" id="KW-0520">NAD</keyword>
<evidence type="ECO:0000313" key="4">
    <source>
        <dbReference type="EMBL" id="MFC6441484.1"/>
    </source>
</evidence>
<dbReference type="PROSITE" id="PS00671">
    <property type="entry name" value="D_2_HYDROXYACID_DH_3"/>
    <property type="match status" value="1"/>
</dbReference>
<organism evidence="4 5">
    <name type="scientific">Pseudobowmanella zhangzhouensis</name>
    <dbReference type="NCBI Taxonomy" id="1537679"/>
    <lineage>
        <taxon>Bacteria</taxon>
        <taxon>Pseudomonadati</taxon>
        <taxon>Pseudomonadota</taxon>
        <taxon>Gammaproteobacteria</taxon>
        <taxon>Alteromonadales</taxon>
        <taxon>Alteromonadaceae</taxon>
    </lineage>
</organism>